<dbReference type="EMBL" id="CAEQ01001244">
    <property type="protein sequence ID" value="CCD13683.1"/>
    <property type="molecule type" value="Genomic_DNA"/>
</dbReference>
<dbReference type="GO" id="GO:0005886">
    <property type="term" value="C:plasma membrane"/>
    <property type="evidence" value="ECO:0007669"/>
    <property type="project" value="UniProtKB-SubCell"/>
</dbReference>
<keyword evidence="8" id="KW-0449">Lipoprotein</keyword>
<evidence type="ECO:0000256" key="8">
    <source>
        <dbReference type="ARBA" id="ARBA00023288"/>
    </source>
</evidence>
<evidence type="ECO:0000256" key="3">
    <source>
        <dbReference type="ARBA" id="ARBA00022475"/>
    </source>
</evidence>
<evidence type="ECO:0000256" key="7">
    <source>
        <dbReference type="ARBA" id="ARBA00023180"/>
    </source>
</evidence>
<dbReference type="Pfam" id="PF13206">
    <property type="entry name" value="VSG_B"/>
    <property type="match status" value="1"/>
</dbReference>
<evidence type="ECO:0000256" key="5">
    <source>
        <dbReference type="ARBA" id="ARBA00022729"/>
    </source>
</evidence>
<feature type="signal peptide" evidence="9">
    <location>
        <begin position="1"/>
        <end position="20"/>
    </location>
</feature>
<reference evidence="11 12" key="2">
    <citation type="journal article" date="2012" name="Proc. Natl. Acad. Sci. U.S.A.">
        <title>Antigenic diversity is generated by distinct evolutionary mechanisms in African trypanosome species.</title>
        <authorList>
            <person name="Jackson A.P."/>
            <person name="Berry A."/>
            <person name="Aslett M."/>
            <person name="Allison H.C."/>
            <person name="Burton P."/>
            <person name="Vavrova-Anderson J."/>
            <person name="Brown R."/>
            <person name="Browne H."/>
            <person name="Corton N."/>
            <person name="Hauser H."/>
            <person name="Gamble J."/>
            <person name="Gilderthorp R."/>
            <person name="Marcello L."/>
            <person name="McQuillan J."/>
            <person name="Otto T.D."/>
            <person name="Quail M.A."/>
            <person name="Sanders M.J."/>
            <person name="van Tonder A."/>
            <person name="Ginger M.L."/>
            <person name="Field M.C."/>
            <person name="Barry J.D."/>
            <person name="Hertz-Fowler C."/>
            <person name="Berriman M."/>
        </authorList>
    </citation>
    <scope>NUCLEOTIDE SEQUENCE [LARGE SCALE GENOMIC DNA]</scope>
    <source>
        <strain evidence="11 12">IL3000</strain>
    </source>
</reference>
<evidence type="ECO:0000259" key="10">
    <source>
        <dbReference type="Pfam" id="PF13206"/>
    </source>
</evidence>
<feature type="chain" id="PRO_5003390019" evidence="9">
    <location>
        <begin position="21"/>
        <end position="202"/>
    </location>
</feature>
<organism evidence="11 12">
    <name type="scientific">Trypanosoma congolense (strain IL3000)</name>
    <dbReference type="NCBI Taxonomy" id="1068625"/>
    <lineage>
        <taxon>Eukaryota</taxon>
        <taxon>Discoba</taxon>
        <taxon>Euglenozoa</taxon>
        <taxon>Kinetoplastea</taxon>
        <taxon>Metakinetoplastina</taxon>
        <taxon>Trypanosomatida</taxon>
        <taxon>Trypanosomatidae</taxon>
        <taxon>Trypanosoma</taxon>
        <taxon>Nannomonas</taxon>
    </lineage>
</organism>
<gene>
    <name evidence="11" type="ORF">TCIL3000_0_44170</name>
</gene>
<comment type="function">
    <text evidence="1">VSG forms a coat on the surface of the parasite. The trypanosome evades the immune response of the host by expressing a series of antigenically distinct VSGs from an estimated 1000 VSG genes.</text>
</comment>
<comment type="subcellular location">
    <subcellularLocation>
        <location evidence="2">Cell membrane</location>
        <topology evidence="2">Lipid-anchor</topology>
        <topology evidence="2">GPI-anchor</topology>
    </subcellularLocation>
</comment>
<proteinExistence type="predicted"/>
<dbReference type="Proteomes" id="UP000000702">
    <property type="component" value="Unassembled WGS sequence"/>
</dbReference>
<evidence type="ECO:0000313" key="12">
    <source>
        <dbReference type="Proteomes" id="UP000000702"/>
    </source>
</evidence>
<keyword evidence="6" id="KW-0472">Membrane</keyword>
<dbReference type="GO" id="GO:0098552">
    <property type="term" value="C:side of membrane"/>
    <property type="evidence" value="ECO:0007669"/>
    <property type="project" value="UniProtKB-KW"/>
</dbReference>
<keyword evidence="4" id="KW-0336">GPI-anchor</keyword>
<sequence length="202" mass="22487">MWGYFLLLLLLYVKVEFSSCHRDAEHKILCDVFMSAEWILNNFIKNKQLNEAVYGESSMVRFDGQGNINSLGYRCVDKLSGRAMVCTSRSGGHGADGCFSGSLVGTILCVCTPGKTGRSENCKTNELGGEAWHGGFRLVNQHLDRKKDLFRKVWQAFIESCTDGIQHKRGRADQLDALNNSVKVITEKLKKDGTYFYLGGGA</sequence>
<keyword evidence="7" id="KW-0325">Glycoprotein</keyword>
<dbReference type="AlphaFoldDB" id="F9W8Z4"/>
<feature type="domain" description="Trypanosome variant surface glycoprotein B-type N-terminal" evidence="10">
    <location>
        <begin position="47"/>
        <end position="199"/>
    </location>
</feature>
<dbReference type="InterPro" id="IPR025932">
    <property type="entry name" value="Trypano_VSG_B_N_dom"/>
</dbReference>
<keyword evidence="12" id="KW-1185">Reference proteome</keyword>
<evidence type="ECO:0000256" key="6">
    <source>
        <dbReference type="ARBA" id="ARBA00023136"/>
    </source>
</evidence>
<protein>
    <submittedName>
        <fullName evidence="11">WGS project CAEQ00000000 data, annotated contig 1802</fullName>
    </submittedName>
</protein>
<evidence type="ECO:0000256" key="2">
    <source>
        <dbReference type="ARBA" id="ARBA00004609"/>
    </source>
</evidence>
<name>F9W8Z4_TRYCI</name>
<evidence type="ECO:0000256" key="4">
    <source>
        <dbReference type="ARBA" id="ARBA00022622"/>
    </source>
</evidence>
<evidence type="ECO:0000256" key="9">
    <source>
        <dbReference type="SAM" id="SignalP"/>
    </source>
</evidence>
<keyword evidence="3" id="KW-1003">Cell membrane</keyword>
<evidence type="ECO:0000256" key="1">
    <source>
        <dbReference type="ARBA" id="ARBA00002523"/>
    </source>
</evidence>
<feature type="non-terminal residue" evidence="11">
    <location>
        <position position="202"/>
    </location>
</feature>
<keyword evidence="5 9" id="KW-0732">Signal</keyword>
<accession>F9W8Z4</accession>
<comment type="caution">
    <text evidence="11">The sequence shown here is derived from an EMBL/GenBank/DDBJ whole genome shotgun (WGS) entry which is preliminary data.</text>
</comment>
<evidence type="ECO:0000313" key="11">
    <source>
        <dbReference type="EMBL" id="CCD13683.1"/>
    </source>
</evidence>
<reference evidence="12" key="1">
    <citation type="submission" date="2011-07" db="EMBL/GenBank/DDBJ databases">
        <title>Divergent evolution of antigenic variation in African trypanosomes.</title>
        <authorList>
            <person name="Jackson A.P."/>
            <person name="Berry A."/>
            <person name="Allison H.C."/>
            <person name="Burton P."/>
            <person name="Anderson J."/>
            <person name="Aslett M."/>
            <person name="Brown R."/>
            <person name="Corton N."/>
            <person name="Harris D."/>
            <person name="Hauser H."/>
            <person name="Gamble J."/>
            <person name="Gilderthorp R."/>
            <person name="McQuillan J."/>
            <person name="Quail M.A."/>
            <person name="Sanders M."/>
            <person name="Van Tonder A."/>
            <person name="Ginger M.L."/>
            <person name="Donelson J.E."/>
            <person name="Field M.C."/>
            <person name="Barry J.D."/>
            <person name="Berriman M."/>
            <person name="Hertz-Fowler C."/>
        </authorList>
    </citation>
    <scope>NUCLEOTIDE SEQUENCE [LARGE SCALE GENOMIC DNA]</scope>
    <source>
        <strain evidence="12">IL3000</strain>
    </source>
</reference>